<protein>
    <recommendedName>
        <fullName evidence="4">MFS transporter</fullName>
    </recommendedName>
</protein>
<keyword evidence="3" id="KW-1185">Reference proteome</keyword>
<keyword evidence="1" id="KW-0812">Transmembrane</keyword>
<evidence type="ECO:0000313" key="3">
    <source>
        <dbReference type="Proteomes" id="UP001241056"/>
    </source>
</evidence>
<proteinExistence type="predicted"/>
<accession>A0ABT7SLA0</accession>
<evidence type="ECO:0000313" key="2">
    <source>
        <dbReference type="EMBL" id="MDM7856963.1"/>
    </source>
</evidence>
<dbReference type="EMBL" id="JAUCDY010000001">
    <property type="protein sequence ID" value="MDM7856963.1"/>
    <property type="molecule type" value="Genomic_DNA"/>
</dbReference>
<evidence type="ECO:0000256" key="1">
    <source>
        <dbReference type="SAM" id="Phobius"/>
    </source>
</evidence>
<keyword evidence="1" id="KW-1133">Transmembrane helix</keyword>
<feature type="transmembrane region" description="Helical" evidence="1">
    <location>
        <begin position="29"/>
        <end position="47"/>
    </location>
</feature>
<feature type="transmembrane region" description="Helical" evidence="1">
    <location>
        <begin position="6"/>
        <end position="22"/>
    </location>
</feature>
<reference evidence="2 3" key="1">
    <citation type="submission" date="2023-06" db="EMBL/GenBank/DDBJ databases">
        <title>Thiopseudomonas sp. CY1220 draft genome sequence.</title>
        <authorList>
            <person name="Zhao G."/>
            <person name="An M."/>
        </authorList>
    </citation>
    <scope>NUCLEOTIDE SEQUENCE [LARGE SCALE GENOMIC DNA]</scope>
    <source>
        <strain evidence="2 3">CY1220</strain>
    </source>
</reference>
<organism evidence="2 3">
    <name type="scientific">Thiopseudomonas acetoxidans</name>
    <dbReference type="NCBI Taxonomy" id="3041622"/>
    <lineage>
        <taxon>Bacteria</taxon>
        <taxon>Pseudomonadati</taxon>
        <taxon>Pseudomonadota</taxon>
        <taxon>Gammaproteobacteria</taxon>
        <taxon>Pseudomonadales</taxon>
        <taxon>Pseudomonadaceae</taxon>
        <taxon>Thiopseudomonas</taxon>
    </lineage>
</organism>
<dbReference type="Proteomes" id="UP001241056">
    <property type="component" value="Unassembled WGS sequence"/>
</dbReference>
<evidence type="ECO:0008006" key="4">
    <source>
        <dbReference type="Google" id="ProtNLM"/>
    </source>
</evidence>
<gene>
    <name evidence="2" type="ORF">QEZ41_01520</name>
</gene>
<comment type="caution">
    <text evidence="2">The sequence shown here is derived from an EMBL/GenBank/DDBJ whole genome shotgun (WGS) entry which is preliminary data.</text>
</comment>
<keyword evidence="1" id="KW-0472">Membrane</keyword>
<dbReference type="RefSeq" id="WP_289409589.1">
    <property type="nucleotide sequence ID" value="NZ_JAUCDY010000001.1"/>
</dbReference>
<name>A0ABT7SLA0_9GAMM</name>
<sequence>MVAMLILAGIFVFLLSWLWLIWRAFIFKPFWGLAVVMPPFIVIFLLLHWRRAVLPLISLFVGAGLLAAGSYQLATEQPEKWQKLMAWNWFATGDAQAWGGEGQLQGSIFGQRFLVHSAEIDENVLYLREKTTDGFGAQLKINLLNTPNLQQQAGLFVDVLPDDQQPLPHIEIVWYDYERGQRLKKQITSDYTMHIALKSEPPNQLVGDFYLALATPQHTQVSGVLQVNSDKLRYQGTQVDLSYDHAQTIDYLLHNYSRSLLEVDNLHFKRTSKLDMFSVPLSVQGQLLIANKSFPVQFTLTKDQRWQVVDSNLAAIAQQLAARDSIQVEQAEEFSLAHLLANFNGYLNQEMQVKTINRHNFTGYFQGLNAEGGLIFKRSMHKGGEVTFQLQPDEIEEIMWMSEQ</sequence>
<feature type="transmembrane region" description="Helical" evidence="1">
    <location>
        <begin position="53"/>
        <end position="74"/>
    </location>
</feature>